<dbReference type="OrthoDB" id="9803192at2"/>
<dbReference type="Pfam" id="PF14691">
    <property type="entry name" value="Fer4_20"/>
    <property type="match status" value="1"/>
</dbReference>
<dbReference type="Gene3D" id="1.10.1060.10">
    <property type="entry name" value="Alpha-helical ferredoxin"/>
    <property type="match status" value="1"/>
</dbReference>
<evidence type="ECO:0000259" key="2">
    <source>
        <dbReference type="Pfam" id="PF14691"/>
    </source>
</evidence>
<dbReference type="RefSeq" id="WP_029072800.1">
    <property type="nucleotide sequence ID" value="NZ_FNNF01000008.1"/>
</dbReference>
<feature type="domain" description="Dihydroprymidine dehydrogenase" evidence="2">
    <location>
        <begin position="19"/>
        <end position="130"/>
    </location>
</feature>
<reference evidence="3 4" key="1">
    <citation type="submission" date="2016-10" db="EMBL/GenBank/DDBJ databases">
        <authorList>
            <person name="de Groot N.N."/>
        </authorList>
    </citation>
    <scope>NUCLEOTIDE SEQUENCE [LARGE SCALE GENOMIC DNA]</scope>
    <source>
        <strain evidence="3 4">S3b</strain>
    </source>
</reference>
<dbReference type="EMBL" id="FNNF01000008">
    <property type="protein sequence ID" value="SDW27121.1"/>
    <property type="molecule type" value="Genomic_DNA"/>
</dbReference>
<accession>A0A1H2S676</accession>
<dbReference type="Pfam" id="PF07992">
    <property type="entry name" value="Pyr_redox_2"/>
    <property type="match status" value="1"/>
</dbReference>
<dbReference type="Proteomes" id="UP000182429">
    <property type="component" value="Unassembled WGS sequence"/>
</dbReference>
<dbReference type="PANTHER" id="PTHR42783:SF3">
    <property type="entry name" value="GLUTAMATE SYNTHASE [NADPH] SMALL CHAIN-RELATED"/>
    <property type="match status" value="1"/>
</dbReference>
<dbReference type="InterPro" id="IPR009051">
    <property type="entry name" value="Helical_ferredxn"/>
</dbReference>
<dbReference type="GO" id="GO:0016491">
    <property type="term" value="F:oxidoreductase activity"/>
    <property type="evidence" value="ECO:0007669"/>
    <property type="project" value="InterPro"/>
</dbReference>
<dbReference type="STRING" id="1630.SAMN05216514_10863"/>
<sequence>MPNMSKEKVKMPEQDPQVRNKNFEEVALGYTKEMAMEEATRCLNCKKPFCMDGCPVNVPIPRFIQEVAKGDFDKAFDIITEENALPAICGRVCPQENQCEGKCVRGRAKGSESVAIGRLERFVADYHRDHGKKDESKIVKNGKKVAVVGSGPSGISCAGELAKRGYDVKVFEALHKTGGVLSYGIPEFRLPKALVQYEIDTVADMGVDFETNVVVGRTITIDELEEEGFDAIFVGSGAGLPRFQGIPGENLNGVYSANEFLTRVNLMKGYMFPDRPTPVKVTNTVCVVGAGNVAMDAARTAKRLGAENVYIVYRRSEEEAPARKEEIHHAKEEGIIFKFLTNPIEVKGEDGWVKSLVCQEMELGEPDESGRRRPVPVEGKTFEIETGTFIVAIGQSPNPLIRQTTPGLDTQKWGGIIVNEETNETSRENVYAGGDAVTGAATVILAMGAGKKAAQAIDEKLSKK</sequence>
<proteinExistence type="predicted"/>
<dbReference type="InterPro" id="IPR028261">
    <property type="entry name" value="DPD_II"/>
</dbReference>
<dbReference type="PANTHER" id="PTHR42783">
    <property type="entry name" value="GLUTAMATE SYNTHASE [NADPH] SMALL CHAIN"/>
    <property type="match status" value="1"/>
</dbReference>
<dbReference type="InterPro" id="IPR023753">
    <property type="entry name" value="FAD/NAD-binding_dom"/>
</dbReference>
<dbReference type="InterPro" id="IPR036188">
    <property type="entry name" value="FAD/NAD-bd_sf"/>
</dbReference>
<protein>
    <submittedName>
        <fullName evidence="3">Sulfide dehydrogenase (Flavoprotein) subunit SudA</fullName>
    </submittedName>
</protein>
<dbReference type="PRINTS" id="PR00419">
    <property type="entry name" value="ADXRDTASE"/>
</dbReference>
<dbReference type="eggNOG" id="COG0493">
    <property type="taxonomic scope" value="Bacteria"/>
</dbReference>
<evidence type="ECO:0000313" key="3">
    <source>
        <dbReference type="EMBL" id="SDW27121.1"/>
    </source>
</evidence>
<feature type="domain" description="FAD/NAD(P)-binding" evidence="1">
    <location>
        <begin position="143"/>
        <end position="450"/>
    </location>
</feature>
<evidence type="ECO:0000313" key="4">
    <source>
        <dbReference type="Proteomes" id="UP000182429"/>
    </source>
</evidence>
<name>A0A1H2S676_9FIRM</name>
<dbReference type="AlphaFoldDB" id="A0A1H2S676"/>
<dbReference type="InterPro" id="IPR006004">
    <property type="entry name" value="SudA-like"/>
</dbReference>
<dbReference type="Gene3D" id="3.50.50.60">
    <property type="entry name" value="FAD/NAD(P)-binding domain"/>
    <property type="match status" value="2"/>
</dbReference>
<evidence type="ECO:0000259" key="1">
    <source>
        <dbReference type="Pfam" id="PF07992"/>
    </source>
</evidence>
<dbReference type="SUPFAM" id="SSF51971">
    <property type="entry name" value="Nucleotide-binding domain"/>
    <property type="match status" value="1"/>
</dbReference>
<dbReference type="NCBIfam" id="TIGR01316">
    <property type="entry name" value="gltA"/>
    <property type="match status" value="1"/>
</dbReference>
<dbReference type="SUPFAM" id="SSF46548">
    <property type="entry name" value="alpha-helical ferredoxin"/>
    <property type="match status" value="1"/>
</dbReference>
<dbReference type="GO" id="GO:0051536">
    <property type="term" value="F:iron-sulfur cluster binding"/>
    <property type="evidence" value="ECO:0007669"/>
    <property type="project" value="InterPro"/>
</dbReference>
<gene>
    <name evidence="3" type="ORF">SAMN04487759_10848</name>
</gene>
<organism evidence="3 4">
    <name type="scientific">Kandleria vitulina</name>
    <dbReference type="NCBI Taxonomy" id="1630"/>
    <lineage>
        <taxon>Bacteria</taxon>
        <taxon>Bacillati</taxon>
        <taxon>Bacillota</taxon>
        <taxon>Erysipelotrichia</taxon>
        <taxon>Erysipelotrichales</taxon>
        <taxon>Coprobacillaceae</taxon>
        <taxon>Kandleria</taxon>
    </lineage>
</organism>